<evidence type="ECO:0000313" key="3">
    <source>
        <dbReference type="Proteomes" id="UP000076623"/>
    </source>
</evidence>
<evidence type="ECO:0000256" key="1">
    <source>
        <dbReference type="SAM" id="Phobius"/>
    </source>
</evidence>
<reference evidence="2 3" key="1">
    <citation type="submission" date="2016-04" db="EMBL/GenBank/DDBJ databases">
        <title>Complete genome sequence of Fictibacillus phosphorivorans G25-29, a strain toxic to nematodes.</title>
        <authorList>
            <person name="Zheng Z."/>
        </authorList>
    </citation>
    <scope>NUCLEOTIDE SEQUENCE [LARGE SCALE GENOMIC DNA]</scope>
    <source>
        <strain evidence="2 3">G25-29</strain>
    </source>
</reference>
<organism evidence="2 3">
    <name type="scientific">Fictibacillus phosphorivorans</name>
    <dbReference type="NCBI Taxonomy" id="1221500"/>
    <lineage>
        <taxon>Bacteria</taxon>
        <taxon>Bacillati</taxon>
        <taxon>Bacillota</taxon>
        <taxon>Bacilli</taxon>
        <taxon>Bacillales</taxon>
        <taxon>Fictibacillaceae</taxon>
        <taxon>Fictibacillus</taxon>
    </lineage>
</organism>
<keyword evidence="1" id="KW-0472">Membrane</keyword>
<dbReference type="KEGG" id="fpn:ABE65_006750"/>
<name>A0A160IKG4_9BACL</name>
<dbReference type="InterPro" id="IPR058725">
    <property type="entry name" value="YczF"/>
</dbReference>
<dbReference type="EMBL" id="CP015378">
    <property type="protein sequence ID" value="ANC76514.1"/>
    <property type="molecule type" value="Genomic_DNA"/>
</dbReference>
<feature type="transmembrane region" description="Helical" evidence="1">
    <location>
        <begin position="48"/>
        <end position="70"/>
    </location>
</feature>
<protein>
    <submittedName>
        <fullName evidence="2">Uncharacterized protein</fullName>
    </submittedName>
</protein>
<dbReference type="AlphaFoldDB" id="A0A160IKG4"/>
<dbReference type="RefSeq" id="WP_066392746.1">
    <property type="nucleotide sequence ID" value="NZ_CP015378.1"/>
</dbReference>
<proteinExistence type="predicted"/>
<keyword evidence="1" id="KW-0812">Transmembrane</keyword>
<keyword evidence="1" id="KW-1133">Transmembrane helix</keyword>
<dbReference type="Proteomes" id="UP000076623">
    <property type="component" value="Chromosome"/>
</dbReference>
<sequence>MKNPVLIYLILLLSLFSILITIDWFLGIDPATVIKRSFMSFFHYVDKVEYFLVIALILFPILTFILSKWMEKKQNV</sequence>
<gene>
    <name evidence="2" type="ORF">ABE65_006750</name>
</gene>
<feature type="transmembrane region" description="Helical" evidence="1">
    <location>
        <begin position="6"/>
        <end position="27"/>
    </location>
</feature>
<dbReference type="Pfam" id="PF26310">
    <property type="entry name" value="YczF"/>
    <property type="match status" value="1"/>
</dbReference>
<evidence type="ECO:0000313" key="2">
    <source>
        <dbReference type="EMBL" id="ANC76514.1"/>
    </source>
</evidence>
<keyword evidence="3" id="KW-1185">Reference proteome</keyword>
<accession>A0A160IKG4</accession>